<dbReference type="InterPro" id="IPR000719">
    <property type="entry name" value="Prot_kinase_dom"/>
</dbReference>
<dbReference type="AlphaFoldDB" id="A0A1Y2M320"/>
<keyword evidence="3" id="KW-1185">Reference proteome</keyword>
<dbReference type="PROSITE" id="PS50011">
    <property type="entry name" value="PROTEIN_KINASE_DOM"/>
    <property type="match status" value="1"/>
</dbReference>
<evidence type="ECO:0000313" key="3">
    <source>
        <dbReference type="Proteomes" id="UP000193240"/>
    </source>
</evidence>
<evidence type="ECO:0000313" key="2">
    <source>
        <dbReference type="EMBL" id="OSS50229.1"/>
    </source>
</evidence>
<proteinExistence type="predicted"/>
<dbReference type="InterPro" id="IPR011009">
    <property type="entry name" value="Kinase-like_dom_sf"/>
</dbReference>
<reference evidence="2 3" key="1">
    <citation type="journal article" date="2017" name="Genome Announc.">
        <title>Genome sequence of the saprophytic ascomycete Epicoccum nigrum ICMP 19927 strain isolated from New Zealand.</title>
        <authorList>
            <person name="Fokin M."/>
            <person name="Fleetwood D."/>
            <person name="Weir B.S."/>
            <person name="Villas-Boas S.G."/>
        </authorList>
    </citation>
    <scope>NUCLEOTIDE SEQUENCE [LARGE SCALE GENOMIC DNA]</scope>
    <source>
        <strain evidence="2 3">ICMP 19927</strain>
    </source>
</reference>
<evidence type="ECO:0000259" key="1">
    <source>
        <dbReference type="PROSITE" id="PS50011"/>
    </source>
</evidence>
<protein>
    <recommendedName>
        <fullName evidence="1">Protein kinase domain-containing protein</fullName>
    </recommendedName>
</protein>
<dbReference type="EMBL" id="KZ107842">
    <property type="protein sequence ID" value="OSS50229.1"/>
    <property type="molecule type" value="Genomic_DNA"/>
</dbReference>
<dbReference type="Proteomes" id="UP000193240">
    <property type="component" value="Unassembled WGS sequence"/>
</dbReference>
<accession>A0A1Y2M320</accession>
<dbReference type="PANTHER" id="PTHR24359:SF1">
    <property type="entry name" value="INHIBITOR OF NUCLEAR FACTOR KAPPA-B KINASE EPSILON SUBUNIT HOMOLOG 1-RELATED"/>
    <property type="match status" value="1"/>
</dbReference>
<dbReference type="GO" id="GO:0004674">
    <property type="term" value="F:protein serine/threonine kinase activity"/>
    <property type="evidence" value="ECO:0007669"/>
    <property type="project" value="TreeGrafter"/>
</dbReference>
<dbReference type="SUPFAM" id="SSF56112">
    <property type="entry name" value="Protein kinase-like (PK-like)"/>
    <property type="match status" value="1"/>
</dbReference>
<gene>
    <name evidence="2" type="ORF">B5807_04954</name>
</gene>
<dbReference type="STRING" id="105696.A0A1Y2M320"/>
<name>A0A1Y2M320_EPING</name>
<feature type="domain" description="Protein kinase" evidence="1">
    <location>
        <begin position="1"/>
        <end position="213"/>
    </location>
</feature>
<organism evidence="2 3">
    <name type="scientific">Epicoccum nigrum</name>
    <name type="common">Soil fungus</name>
    <name type="synonym">Epicoccum purpurascens</name>
    <dbReference type="NCBI Taxonomy" id="105696"/>
    <lineage>
        <taxon>Eukaryota</taxon>
        <taxon>Fungi</taxon>
        <taxon>Dikarya</taxon>
        <taxon>Ascomycota</taxon>
        <taxon>Pezizomycotina</taxon>
        <taxon>Dothideomycetes</taxon>
        <taxon>Pleosporomycetidae</taxon>
        <taxon>Pleosporales</taxon>
        <taxon>Pleosporineae</taxon>
        <taxon>Didymellaceae</taxon>
        <taxon>Epicoccum</taxon>
    </lineage>
</organism>
<dbReference type="GO" id="GO:0005524">
    <property type="term" value="F:ATP binding"/>
    <property type="evidence" value="ECO:0007669"/>
    <property type="project" value="InterPro"/>
</dbReference>
<sequence length="213" mass="24662">MYKLFRDMVLALNYLHNELGTRYVHSDFKPDNILAIMDPEDFDHHRIPEEPIFKLADFSRMTPWPTPAGEQPKAFVGTPEYAPPLTDQIAPVHTSADIWGLGATLQFMALGRCPTESRAAFIQRRKAEGKSFPATNEEWREGYWRDRIPVVFRPLNVPAKPYGVCLAHWYAQLWTPVEDRPRASYLAAEVIPHMDEMVERLKLQRLKELSQDE</sequence>
<dbReference type="Pfam" id="PF00069">
    <property type="entry name" value="Pkinase"/>
    <property type="match status" value="1"/>
</dbReference>
<dbReference type="InParanoid" id="A0A1Y2M320"/>
<dbReference type="PANTHER" id="PTHR24359">
    <property type="entry name" value="SERINE/THREONINE-PROTEIN KINASE SBK1"/>
    <property type="match status" value="1"/>
</dbReference>
<dbReference type="Gene3D" id="1.10.510.10">
    <property type="entry name" value="Transferase(Phosphotransferase) domain 1"/>
    <property type="match status" value="1"/>
</dbReference>